<dbReference type="InterPro" id="IPR002591">
    <property type="entry name" value="Phosphodiest/P_Trfase"/>
</dbReference>
<dbReference type="PANTHER" id="PTHR10151">
    <property type="entry name" value="ECTONUCLEOTIDE PYROPHOSPHATASE/PHOSPHODIESTERASE"/>
    <property type="match status" value="1"/>
</dbReference>
<keyword evidence="2 4" id="KW-0479">Metal-binding</keyword>
<dbReference type="SUPFAM" id="SSF53649">
    <property type="entry name" value="Alkaline phosphatase-like"/>
    <property type="match status" value="1"/>
</dbReference>
<keyword evidence="3 7" id="KW-0732">Signal</keyword>
<feature type="chain" id="PRO_5030953002" description="Alkaline phosphatase" evidence="7">
    <location>
        <begin position="25"/>
        <end position="557"/>
    </location>
</feature>
<evidence type="ECO:0000256" key="2">
    <source>
        <dbReference type="ARBA" id="ARBA00022723"/>
    </source>
</evidence>
<evidence type="ECO:0000256" key="5">
    <source>
        <dbReference type="PIRSR" id="PIRSR031924-50"/>
    </source>
</evidence>
<evidence type="ECO:0000256" key="3">
    <source>
        <dbReference type="ARBA" id="ARBA00022729"/>
    </source>
</evidence>
<protein>
    <recommendedName>
        <fullName evidence="4">Alkaline phosphatase</fullName>
        <ecNumber evidence="4">3.1.3.1</ecNumber>
    </recommendedName>
</protein>
<dbReference type="Proteomes" id="UP000562395">
    <property type="component" value="Unassembled WGS sequence"/>
</dbReference>
<dbReference type="InterPro" id="IPR017850">
    <property type="entry name" value="Alkaline_phosphatase_core_sf"/>
</dbReference>
<keyword evidence="4" id="KW-0862">Zinc</keyword>
<organism evidence="8 9">
    <name type="scientific">Novosphingobium hassiacum</name>
    <dbReference type="NCBI Taxonomy" id="173676"/>
    <lineage>
        <taxon>Bacteria</taxon>
        <taxon>Pseudomonadati</taxon>
        <taxon>Pseudomonadota</taxon>
        <taxon>Alphaproteobacteria</taxon>
        <taxon>Sphingomonadales</taxon>
        <taxon>Sphingomonadaceae</taxon>
        <taxon>Novosphingobium</taxon>
    </lineage>
</organism>
<evidence type="ECO:0000256" key="4">
    <source>
        <dbReference type="PIRNR" id="PIRNR031924"/>
    </source>
</evidence>
<proteinExistence type="predicted"/>
<sequence>MISISRKFALAIAAVTLPFSPLMAQETVPAVSQTVSPRAPRLIVAISVDQFSADLFAQYRQRFTGGIARLTEGAVFPSGYQSHAATETCPGHSTIMTGNRPAHTGVIANSWIDQSVTVGSKVVYCAEDVSKRTAGSKDYVASVGNLLVPTLGEWMKRANPAARNIAVSGKDRGALMMGGHDIDQVYWWKGKGFATLAGRELGPTALAQNAAITATLAKGAPAFPVPAWCARQNRVVQAGKASVGTGHFALKAGDSDAFRASPRLDRATLDLATRLVDEQKLGKGTVPDVLSVSLSATDYVGHSTGTEGAEMCIQLTQLDAALGDFFAGLDKRGIDYAVVLTADHGGFDMPERLQEQALVQSSRVGDDVSAAALSTALGKRYGIEAKGLILSDGPAGDYWLRNDIAPGLRGKIIDDAKAMLMTSPQVEAVLSAAEIAATPMPTASPETWTLTERARASYNPLHSGDFLVMLKRGVVPIAHAGAGYVATHGSPWDYDRRVPMLFWRKGMTGFEQPSPVETVDIAPSLAALIGLNVPEGSFDGRCLDLDGGPGSTCGVPR</sequence>
<feature type="active site" description="Phosphothreonine intermediate" evidence="5">
    <location>
        <position position="88"/>
    </location>
</feature>
<evidence type="ECO:0000256" key="6">
    <source>
        <dbReference type="PIRSR" id="PIRSR031924-51"/>
    </source>
</evidence>
<comment type="function">
    <text evidence="4">Alkaline phosphatase with broad substrate specificity.</text>
</comment>
<dbReference type="PIRSF" id="PIRSF031924">
    <property type="entry name" value="Pi-irrepressible_AP"/>
    <property type="match status" value="1"/>
</dbReference>
<dbReference type="PANTHER" id="PTHR10151:SF120">
    <property type="entry name" value="BIS(5'-ADENOSYL)-TRIPHOSPHATASE"/>
    <property type="match status" value="1"/>
</dbReference>
<comment type="caution">
    <text evidence="8">The sequence shown here is derived from an EMBL/GenBank/DDBJ whole genome shotgun (WGS) entry which is preliminary data.</text>
</comment>
<dbReference type="GO" id="GO:0046872">
    <property type="term" value="F:metal ion binding"/>
    <property type="evidence" value="ECO:0007669"/>
    <property type="project" value="UniProtKB-KW"/>
</dbReference>
<feature type="signal peptide" evidence="7">
    <location>
        <begin position="1"/>
        <end position="24"/>
    </location>
</feature>
<dbReference type="Gene3D" id="3.40.720.10">
    <property type="entry name" value="Alkaline Phosphatase, subunit A"/>
    <property type="match status" value="1"/>
</dbReference>
<keyword evidence="1 5" id="KW-0597">Phosphoprotein</keyword>
<dbReference type="CDD" id="cd16016">
    <property type="entry name" value="AP-SPAP"/>
    <property type="match status" value="1"/>
</dbReference>
<dbReference type="GO" id="GO:0004035">
    <property type="term" value="F:alkaline phosphatase activity"/>
    <property type="evidence" value="ECO:0007669"/>
    <property type="project" value="UniProtKB-EC"/>
</dbReference>
<feature type="binding site" evidence="6">
    <location>
        <position position="109"/>
    </location>
    <ligand>
        <name>substrate</name>
    </ligand>
</feature>
<dbReference type="EMBL" id="JACICY010000007">
    <property type="protein sequence ID" value="MBB3861726.1"/>
    <property type="molecule type" value="Genomic_DNA"/>
</dbReference>
<accession>A0A7W5ZXF2</accession>
<evidence type="ECO:0000256" key="1">
    <source>
        <dbReference type="ARBA" id="ARBA00022553"/>
    </source>
</evidence>
<keyword evidence="9" id="KW-1185">Reference proteome</keyword>
<evidence type="ECO:0000313" key="9">
    <source>
        <dbReference type="Proteomes" id="UP000562395"/>
    </source>
</evidence>
<feature type="binding site" evidence="6">
    <location>
        <begin position="170"/>
        <end position="172"/>
    </location>
    <ligand>
        <name>substrate</name>
    </ligand>
</feature>
<dbReference type="EC" id="3.1.3.1" evidence="4"/>
<gene>
    <name evidence="8" type="ORF">GGQ88_003014</name>
</gene>
<reference evidence="8 9" key="1">
    <citation type="submission" date="2020-08" db="EMBL/GenBank/DDBJ databases">
        <title>Genomic Encyclopedia of Type Strains, Phase IV (KMG-IV): sequencing the most valuable type-strain genomes for metagenomic binning, comparative biology and taxonomic classification.</title>
        <authorList>
            <person name="Goeker M."/>
        </authorList>
    </citation>
    <scope>NUCLEOTIDE SEQUENCE [LARGE SCALE GENOMIC DNA]</scope>
    <source>
        <strain evidence="8 9">DSM 14552</strain>
    </source>
</reference>
<comment type="cofactor">
    <cofactor evidence="4">
        <name>Zn(2+)</name>
        <dbReference type="ChEBI" id="CHEBI:29105"/>
    </cofactor>
    <text evidence="4">Binds 2 Zn(2+) ions.</text>
</comment>
<name>A0A7W5ZXF2_9SPHN</name>
<evidence type="ECO:0000256" key="7">
    <source>
        <dbReference type="SAM" id="SignalP"/>
    </source>
</evidence>
<dbReference type="Pfam" id="PF01663">
    <property type="entry name" value="Phosphodiest"/>
    <property type="match status" value="1"/>
</dbReference>
<dbReference type="AlphaFoldDB" id="A0A7W5ZXF2"/>
<evidence type="ECO:0000313" key="8">
    <source>
        <dbReference type="EMBL" id="MBB3861726.1"/>
    </source>
</evidence>
<comment type="catalytic activity">
    <reaction evidence="4">
        <text>a phosphate monoester + H2O = an alcohol + phosphate</text>
        <dbReference type="Rhea" id="RHEA:15017"/>
        <dbReference type="ChEBI" id="CHEBI:15377"/>
        <dbReference type="ChEBI" id="CHEBI:30879"/>
        <dbReference type="ChEBI" id="CHEBI:43474"/>
        <dbReference type="ChEBI" id="CHEBI:67140"/>
        <dbReference type="EC" id="3.1.3.1"/>
    </reaction>
</comment>
<dbReference type="Gene3D" id="3.30.1360.150">
    <property type="match status" value="1"/>
</dbReference>
<dbReference type="InterPro" id="IPR026263">
    <property type="entry name" value="Alkaline_phosphatase_prok"/>
</dbReference>